<dbReference type="GO" id="GO:0005524">
    <property type="term" value="F:ATP binding"/>
    <property type="evidence" value="ECO:0007669"/>
    <property type="project" value="UniProtKB-KW"/>
</dbReference>
<dbReference type="Pfam" id="PF00005">
    <property type="entry name" value="ABC_tran"/>
    <property type="match status" value="1"/>
</dbReference>
<protein>
    <submittedName>
        <fullName evidence="7">ATP-binding cassette domain-containing protein</fullName>
    </submittedName>
</protein>
<feature type="domain" description="ABC transporter" evidence="6">
    <location>
        <begin position="6"/>
        <end position="237"/>
    </location>
</feature>
<gene>
    <name evidence="7" type="ORF">ACH47X_12175</name>
</gene>
<dbReference type="Gene3D" id="3.40.50.300">
    <property type="entry name" value="P-loop containing nucleotide triphosphate hydrolases"/>
    <property type="match status" value="1"/>
</dbReference>
<comment type="similarity">
    <text evidence="5">Belongs to the ABC transporter superfamily. Drug exporter-1 (DrugE1) (TC 3.A.1.105) family.</text>
</comment>
<dbReference type="PANTHER" id="PTHR43582">
    <property type="entry name" value="LINEARMYCIN RESISTANCE ATP-BINDING PROTEIN LNRL"/>
    <property type="match status" value="1"/>
</dbReference>
<dbReference type="Proteomes" id="UP001611580">
    <property type="component" value="Unassembled WGS sequence"/>
</dbReference>
<dbReference type="InterPro" id="IPR003593">
    <property type="entry name" value="AAA+_ATPase"/>
</dbReference>
<dbReference type="RefSeq" id="WP_397404553.1">
    <property type="nucleotide sequence ID" value="NZ_JBIRYI010000006.1"/>
</dbReference>
<proteinExistence type="inferred from homology"/>
<sequence>MSEQAVVARGIERHFGDKRAVAGVDLSVEAGEVYGFLGPNGAGKSTLTRVLCTLLAPTRGTAQVAGHDVVDDATAVRLRIGVALQEAALDDKQTGLELLRLQGRFYGLTTRETTQRVAELRELIDIGDALDDRVATYSGGMKRRLDVALALVHNPQVLFLDEPTTGLDPLSRAAVWAEIRRLNRDLGMTVFLTTQYLDEADALAGRVGIINHGQIVAEGTPEELKRTIGTDVVVVEVADRPDAARSALAGLGGIRSIDVEAHRLMVSVEDGAQAISPVALALDRSGIRVRELALRRPTLDDVFFRVTGERILDDEEKGRP</sequence>
<dbReference type="EMBL" id="JBIRYI010000006">
    <property type="protein sequence ID" value="MFI2487664.1"/>
    <property type="molecule type" value="Genomic_DNA"/>
</dbReference>
<dbReference type="InterPro" id="IPR025302">
    <property type="entry name" value="DrrA1/2-like_C"/>
</dbReference>
<dbReference type="PROSITE" id="PS00211">
    <property type="entry name" value="ABC_TRANSPORTER_1"/>
    <property type="match status" value="1"/>
</dbReference>
<name>A0ABW7XJJ3_9MICO</name>
<dbReference type="NCBIfam" id="TIGR01188">
    <property type="entry name" value="drrA"/>
    <property type="match status" value="1"/>
</dbReference>
<keyword evidence="3" id="KW-0547">Nucleotide-binding</keyword>
<dbReference type="InterPro" id="IPR003439">
    <property type="entry name" value="ABC_transporter-like_ATP-bd"/>
</dbReference>
<evidence type="ECO:0000256" key="4">
    <source>
        <dbReference type="ARBA" id="ARBA00022840"/>
    </source>
</evidence>
<keyword evidence="2" id="KW-0813">Transport</keyword>
<dbReference type="InterPro" id="IPR027417">
    <property type="entry name" value="P-loop_NTPase"/>
</dbReference>
<dbReference type="InterPro" id="IPR017871">
    <property type="entry name" value="ABC_transporter-like_CS"/>
</dbReference>
<dbReference type="PANTHER" id="PTHR43582:SF2">
    <property type="entry name" value="LINEARMYCIN RESISTANCE ATP-BINDING PROTEIN LNRL"/>
    <property type="match status" value="1"/>
</dbReference>
<evidence type="ECO:0000259" key="6">
    <source>
        <dbReference type="PROSITE" id="PS50893"/>
    </source>
</evidence>
<reference evidence="7 8" key="1">
    <citation type="submission" date="2024-10" db="EMBL/GenBank/DDBJ databases">
        <title>The Natural Products Discovery Center: Release of the First 8490 Sequenced Strains for Exploring Actinobacteria Biosynthetic Diversity.</title>
        <authorList>
            <person name="Kalkreuter E."/>
            <person name="Kautsar S.A."/>
            <person name="Yang D."/>
            <person name="Bader C.D."/>
            <person name="Teijaro C.N."/>
            <person name="Fluegel L."/>
            <person name="Davis C.M."/>
            <person name="Simpson J.R."/>
            <person name="Lauterbach L."/>
            <person name="Steele A.D."/>
            <person name="Gui C."/>
            <person name="Meng S."/>
            <person name="Li G."/>
            <person name="Viehrig K."/>
            <person name="Ye F."/>
            <person name="Su P."/>
            <person name="Kiefer A.F."/>
            <person name="Nichols A."/>
            <person name="Cepeda A.J."/>
            <person name="Yan W."/>
            <person name="Fan B."/>
            <person name="Jiang Y."/>
            <person name="Adhikari A."/>
            <person name="Zheng C.-J."/>
            <person name="Schuster L."/>
            <person name="Cowan T.M."/>
            <person name="Smanski M.J."/>
            <person name="Chevrette M.G."/>
            <person name="De Carvalho L.P.S."/>
            <person name="Shen B."/>
        </authorList>
    </citation>
    <scope>NUCLEOTIDE SEQUENCE [LARGE SCALE GENOMIC DNA]</scope>
    <source>
        <strain evidence="7 8">NPDC019481</strain>
    </source>
</reference>
<keyword evidence="8" id="KW-1185">Reference proteome</keyword>
<evidence type="ECO:0000256" key="2">
    <source>
        <dbReference type="ARBA" id="ARBA00022448"/>
    </source>
</evidence>
<dbReference type="Pfam" id="PF13732">
    <property type="entry name" value="DrrA1-3_C"/>
    <property type="match status" value="1"/>
</dbReference>
<evidence type="ECO:0000256" key="1">
    <source>
        <dbReference type="ARBA" id="ARBA00004413"/>
    </source>
</evidence>
<accession>A0ABW7XJJ3</accession>
<evidence type="ECO:0000256" key="5">
    <source>
        <dbReference type="ARBA" id="ARBA00049985"/>
    </source>
</evidence>
<dbReference type="SMART" id="SM00382">
    <property type="entry name" value="AAA"/>
    <property type="match status" value="1"/>
</dbReference>
<dbReference type="PROSITE" id="PS50893">
    <property type="entry name" value="ABC_TRANSPORTER_2"/>
    <property type="match status" value="1"/>
</dbReference>
<comment type="subcellular location">
    <subcellularLocation>
        <location evidence="1">Cell membrane</location>
        <topology evidence="1">Peripheral membrane protein</topology>
        <orientation evidence="1">Cytoplasmic side</orientation>
    </subcellularLocation>
</comment>
<comment type="caution">
    <text evidence="7">The sequence shown here is derived from an EMBL/GenBank/DDBJ whole genome shotgun (WGS) entry which is preliminary data.</text>
</comment>
<organism evidence="7 8">
    <name type="scientific">Promicromonospora kroppenstedtii</name>
    <dbReference type="NCBI Taxonomy" id="440482"/>
    <lineage>
        <taxon>Bacteria</taxon>
        <taxon>Bacillati</taxon>
        <taxon>Actinomycetota</taxon>
        <taxon>Actinomycetes</taxon>
        <taxon>Micrococcales</taxon>
        <taxon>Promicromonosporaceae</taxon>
        <taxon>Promicromonospora</taxon>
    </lineage>
</organism>
<dbReference type="SUPFAM" id="SSF52540">
    <property type="entry name" value="P-loop containing nucleoside triphosphate hydrolases"/>
    <property type="match status" value="1"/>
</dbReference>
<evidence type="ECO:0000313" key="8">
    <source>
        <dbReference type="Proteomes" id="UP001611580"/>
    </source>
</evidence>
<keyword evidence="4 7" id="KW-0067">ATP-binding</keyword>
<evidence type="ECO:0000313" key="7">
    <source>
        <dbReference type="EMBL" id="MFI2487664.1"/>
    </source>
</evidence>
<dbReference type="InterPro" id="IPR005894">
    <property type="entry name" value="DrrA"/>
</dbReference>
<evidence type="ECO:0000256" key="3">
    <source>
        <dbReference type="ARBA" id="ARBA00022741"/>
    </source>
</evidence>